<organism evidence="1 2">
    <name type="scientific">Clohesyomyces aquaticus</name>
    <dbReference type="NCBI Taxonomy" id="1231657"/>
    <lineage>
        <taxon>Eukaryota</taxon>
        <taxon>Fungi</taxon>
        <taxon>Dikarya</taxon>
        <taxon>Ascomycota</taxon>
        <taxon>Pezizomycotina</taxon>
        <taxon>Dothideomycetes</taxon>
        <taxon>Pleosporomycetidae</taxon>
        <taxon>Pleosporales</taxon>
        <taxon>Lindgomycetaceae</taxon>
        <taxon>Clohesyomyces</taxon>
    </lineage>
</organism>
<protein>
    <submittedName>
        <fullName evidence="1">Uncharacterized protein</fullName>
    </submittedName>
</protein>
<sequence>MLLDFGPTLFASIFSGYIDDIDDNPSSQRAVPWRAPTWSCASVVGGTLTFDLMSVTNDKIFFDIKSWEYIPINGANETRELESAVLHLSGYLWQTELEHIKTTNGKTVFHIHGIGRSNGHDFICLDFELRSVVFPIGSTKTIWIMRGYEHGWEEYVSCSAEALLIVQGRDAGTFERIGLWHYEPKSSVFWGENVGAKRSTLVPLRSTWLIYAP</sequence>
<comment type="caution">
    <text evidence="1">The sequence shown here is derived from an EMBL/GenBank/DDBJ whole genome shotgun (WGS) entry which is preliminary data.</text>
</comment>
<keyword evidence="2" id="KW-1185">Reference proteome</keyword>
<name>A0A1Y1Y1C2_9PLEO</name>
<accession>A0A1Y1Y1C2</accession>
<dbReference type="AlphaFoldDB" id="A0A1Y1Y1C2"/>
<evidence type="ECO:0000313" key="2">
    <source>
        <dbReference type="Proteomes" id="UP000193144"/>
    </source>
</evidence>
<proteinExistence type="predicted"/>
<dbReference type="EMBL" id="MCFA01000435">
    <property type="protein sequence ID" value="ORX91803.1"/>
    <property type="molecule type" value="Genomic_DNA"/>
</dbReference>
<dbReference type="Proteomes" id="UP000193144">
    <property type="component" value="Unassembled WGS sequence"/>
</dbReference>
<reference evidence="1 2" key="1">
    <citation type="submission" date="2016-07" db="EMBL/GenBank/DDBJ databases">
        <title>Pervasive Adenine N6-methylation of Active Genes in Fungi.</title>
        <authorList>
            <consortium name="DOE Joint Genome Institute"/>
            <person name="Mondo S.J."/>
            <person name="Dannebaum R.O."/>
            <person name="Kuo R.C."/>
            <person name="Labutti K."/>
            <person name="Haridas S."/>
            <person name="Kuo A."/>
            <person name="Salamov A."/>
            <person name="Ahrendt S.R."/>
            <person name="Lipzen A."/>
            <person name="Sullivan W."/>
            <person name="Andreopoulos W.B."/>
            <person name="Clum A."/>
            <person name="Lindquist E."/>
            <person name="Daum C."/>
            <person name="Ramamoorthy G.K."/>
            <person name="Gryganskyi A."/>
            <person name="Culley D."/>
            <person name="Magnuson J.K."/>
            <person name="James T.Y."/>
            <person name="O'Malley M.A."/>
            <person name="Stajich J.E."/>
            <person name="Spatafora J.W."/>
            <person name="Visel A."/>
            <person name="Grigoriev I.V."/>
        </authorList>
    </citation>
    <scope>NUCLEOTIDE SEQUENCE [LARGE SCALE GENOMIC DNA]</scope>
    <source>
        <strain evidence="1 2">CBS 115471</strain>
    </source>
</reference>
<gene>
    <name evidence="1" type="ORF">BCR34DRAFT_594975</name>
</gene>
<evidence type="ECO:0000313" key="1">
    <source>
        <dbReference type="EMBL" id="ORX91803.1"/>
    </source>
</evidence>